<keyword evidence="1" id="KW-1133">Transmembrane helix</keyword>
<dbReference type="Proteomes" id="UP000190476">
    <property type="component" value="Chromosome I"/>
</dbReference>
<sequence>MKYFIFIILILGIIAMYFYYDYKLALTRKQLMIASKKRNTVKTRSINRIEKTPTIKFSSPNSKVGITNINTNLYLAPTTSSPILKNISIRMEVQLLDTAELNSETWYYVNLPIDTDINCRGWLNSKDFSILYSDSTNLTKSN</sequence>
<reference evidence="3" key="1">
    <citation type="submission" date="2017-03" db="EMBL/GenBank/DDBJ databases">
        <authorList>
            <person name="Falquet L."/>
            <person name="Falquet L."/>
        </authorList>
    </citation>
    <scope>NUCLEOTIDE SEQUENCE [LARGE SCALE GENOMIC DNA]</scope>
</reference>
<evidence type="ECO:0000313" key="2">
    <source>
        <dbReference type="EMBL" id="SLK22850.1"/>
    </source>
</evidence>
<accession>A0A1U6JRA7</accession>
<gene>
    <name evidence="2" type="ORF">CCH01_25710</name>
</gene>
<dbReference type="Gene3D" id="2.30.30.40">
    <property type="entry name" value="SH3 Domains"/>
    <property type="match status" value="1"/>
</dbReference>
<keyword evidence="3" id="KW-1185">Reference proteome</keyword>
<keyword evidence="1" id="KW-0812">Transmembrane</keyword>
<evidence type="ECO:0000256" key="1">
    <source>
        <dbReference type="SAM" id="Phobius"/>
    </source>
</evidence>
<organism evidence="2 3">
    <name type="scientific">Clostridium chauvoei JF4335</name>
    <dbReference type="NCBI Taxonomy" id="1351755"/>
    <lineage>
        <taxon>Bacteria</taxon>
        <taxon>Bacillati</taxon>
        <taxon>Bacillota</taxon>
        <taxon>Clostridia</taxon>
        <taxon>Eubacteriales</taxon>
        <taxon>Clostridiaceae</taxon>
        <taxon>Clostridium</taxon>
    </lineage>
</organism>
<feature type="transmembrane region" description="Helical" evidence="1">
    <location>
        <begin position="6"/>
        <end position="22"/>
    </location>
</feature>
<proteinExistence type="predicted"/>
<dbReference type="RefSeq" id="WP_079481702.1">
    <property type="nucleotide sequence ID" value="NZ_CBML010000010.1"/>
</dbReference>
<name>A0A1U6JRA7_9CLOT</name>
<evidence type="ECO:0000313" key="3">
    <source>
        <dbReference type="Proteomes" id="UP000190476"/>
    </source>
</evidence>
<protein>
    <submittedName>
        <fullName evidence="2">Uncharacterized protein</fullName>
    </submittedName>
</protein>
<dbReference type="AlphaFoldDB" id="A0A1U6JRA7"/>
<dbReference type="OrthoDB" id="1925115at2"/>
<dbReference type="EMBL" id="LT799839">
    <property type="protein sequence ID" value="SLK22850.1"/>
    <property type="molecule type" value="Genomic_DNA"/>
</dbReference>
<dbReference type="GeneID" id="66300578"/>
<keyword evidence="1" id="KW-0472">Membrane</keyword>